<dbReference type="Proteomes" id="UP001329825">
    <property type="component" value="Chromosome 8"/>
</dbReference>
<organism evidence="1 2">
    <name type="scientific">Kwoniella shivajii</name>
    <dbReference type="NCBI Taxonomy" id="564305"/>
    <lineage>
        <taxon>Eukaryota</taxon>
        <taxon>Fungi</taxon>
        <taxon>Dikarya</taxon>
        <taxon>Basidiomycota</taxon>
        <taxon>Agaricomycotina</taxon>
        <taxon>Tremellomycetes</taxon>
        <taxon>Tremellales</taxon>
        <taxon>Cryptococcaceae</taxon>
        <taxon>Kwoniella</taxon>
    </lineage>
</organism>
<name>A0ABZ1D5Q2_9TREE</name>
<evidence type="ECO:0000313" key="2">
    <source>
        <dbReference type="Proteomes" id="UP001329825"/>
    </source>
</evidence>
<dbReference type="RefSeq" id="XP_062793573.1">
    <property type="nucleotide sequence ID" value="XM_062937522.1"/>
</dbReference>
<sequence>MNKVNEKFTRKLEYAITPQAVECLKSGMIDTINYWNSTGIRNRADDIEDQVHQEYADCKMAEMDSLSEAESEEELKEGTLVGTDGRGRPLIDIETIVVTDVDHFLLEFLPPFHGKNRYLPHYELPLRYLNEYANRAKGLRRIASIKKPAGLLTKEAVDYWLNYVPPAVNYLLRRFPKGVHVQGSEYPHHRWAGDMAAQMVAHYHADQVDTEAIKVLLQRRHVRSTAFDGVTVTYYSSGERLVLYLPRASKYYPGSKKLVIGRAIRSFRTDEPPLMIENPKPLFDTVVIKRGDLDKLTNPVKKAQVERAIRWYLWLLTQVGRRGRLGLDHQEWSKLFHDHLPTCLIDSFQAQQRHLKERWFTFRDIPPLSWQPAGESRFQLIAIQSAFESREEKWGATVPTGIEFRGFSQRSATRYCLWLNERFQQRREVWPTIRDFAIYVDTSEGYANSWMVATGCEHKDYNKTHMCVVCEVAPVKCVNMIPNRGAICEPCLAEEVTKSHQEYLLWYQEMMSSTKSKDGESAVLLSAMTKHSSYKRRLDHLSKKGHSEVSDVRQLEDAVHQFAGDSGDVQDMVFGLGSLSTISKEAGWDNILMRPSVVRKNRAYVQDGKTYLFHQDDILPTIAAAGIMSGGNSLAATDLLVKACRLAQTRWDDVVTQNPDEEGKEIQKAMRKIDRELEDIDQLQLQIPYNMKHLVRSNPQALSETLTKLNIRLQNQLSSLSSNS</sequence>
<gene>
    <name evidence="1" type="ORF">IL334_005815</name>
</gene>
<accession>A0ABZ1D5Q2</accession>
<protein>
    <submittedName>
        <fullName evidence="1">Uncharacterized protein</fullName>
    </submittedName>
</protein>
<reference evidence="1 2" key="1">
    <citation type="submission" date="2024-01" db="EMBL/GenBank/DDBJ databases">
        <title>Comparative genomics of Cryptococcus and Kwoniella reveals pathogenesis evolution and contrasting modes of karyotype evolution via chromosome fusion or intercentromeric recombination.</title>
        <authorList>
            <person name="Coelho M.A."/>
            <person name="David-Palma M."/>
            <person name="Shea T."/>
            <person name="Bowers K."/>
            <person name="McGinley-Smith S."/>
            <person name="Mohammad A.W."/>
            <person name="Gnirke A."/>
            <person name="Yurkov A.M."/>
            <person name="Nowrousian M."/>
            <person name="Sun S."/>
            <person name="Cuomo C.A."/>
            <person name="Heitman J."/>
        </authorList>
    </citation>
    <scope>NUCLEOTIDE SEQUENCE [LARGE SCALE GENOMIC DNA]</scope>
    <source>
        <strain evidence="1">CBS 11374</strain>
    </source>
</reference>
<proteinExistence type="predicted"/>
<dbReference type="EMBL" id="CP141888">
    <property type="protein sequence ID" value="WRT68834.1"/>
    <property type="molecule type" value="Genomic_DNA"/>
</dbReference>
<evidence type="ECO:0000313" key="1">
    <source>
        <dbReference type="EMBL" id="WRT68834.1"/>
    </source>
</evidence>
<keyword evidence="2" id="KW-1185">Reference proteome</keyword>
<dbReference type="GeneID" id="87957945"/>